<name>A0ABN3EA06_9ACTN</name>
<comment type="caution">
    <text evidence="1">The sequence shown here is derived from an EMBL/GenBank/DDBJ whole genome shotgun (WGS) entry which is preliminary data.</text>
</comment>
<evidence type="ECO:0000313" key="1">
    <source>
        <dbReference type="EMBL" id="GAA2252069.1"/>
    </source>
</evidence>
<keyword evidence="2" id="KW-1185">Reference proteome</keyword>
<dbReference type="EMBL" id="BAAATR010000016">
    <property type="protein sequence ID" value="GAA2252069.1"/>
    <property type="molecule type" value="Genomic_DNA"/>
</dbReference>
<organism evidence="1 2">
    <name type="scientific">Kitasatospora cystarginea</name>
    <dbReference type="NCBI Taxonomy" id="58350"/>
    <lineage>
        <taxon>Bacteria</taxon>
        <taxon>Bacillati</taxon>
        <taxon>Actinomycetota</taxon>
        <taxon>Actinomycetes</taxon>
        <taxon>Kitasatosporales</taxon>
        <taxon>Streptomycetaceae</taxon>
        <taxon>Kitasatospora</taxon>
    </lineage>
</organism>
<evidence type="ECO:0000313" key="2">
    <source>
        <dbReference type="Proteomes" id="UP001500305"/>
    </source>
</evidence>
<dbReference type="Proteomes" id="UP001500305">
    <property type="component" value="Unassembled WGS sequence"/>
</dbReference>
<sequence>MDLAFVQSGLLEKYLDTDVISAARVATLLKRRGILDGTPVYLDEETQTPIPPLCEFGRYLSTGLDSL</sequence>
<dbReference type="RefSeq" id="WP_344637718.1">
    <property type="nucleotide sequence ID" value="NZ_BAAATR010000016.1"/>
</dbReference>
<protein>
    <submittedName>
        <fullName evidence="1">Uncharacterized protein</fullName>
    </submittedName>
</protein>
<gene>
    <name evidence="1" type="ORF">GCM10010430_39160</name>
</gene>
<proteinExistence type="predicted"/>
<accession>A0ABN3EA06</accession>
<reference evidence="1 2" key="1">
    <citation type="journal article" date="2019" name="Int. J. Syst. Evol. Microbiol.">
        <title>The Global Catalogue of Microorganisms (GCM) 10K type strain sequencing project: providing services to taxonomists for standard genome sequencing and annotation.</title>
        <authorList>
            <consortium name="The Broad Institute Genomics Platform"/>
            <consortium name="The Broad Institute Genome Sequencing Center for Infectious Disease"/>
            <person name="Wu L."/>
            <person name="Ma J."/>
        </authorList>
    </citation>
    <scope>NUCLEOTIDE SEQUENCE [LARGE SCALE GENOMIC DNA]</scope>
    <source>
        <strain evidence="1 2">JCM 7356</strain>
    </source>
</reference>